<protein>
    <submittedName>
        <fullName evidence="2">Uncharacterized protein</fullName>
    </submittedName>
</protein>
<feature type="compositionally biased region" description="Basic and acidic residues" evidence="1">
    <location>
        <begin position="216"/>
        <end position="225"/>
    </location>
</feature>
<feature type="region of interest" description="Disordered" evidence="1">
    <location>
        <begin position="206"/>
        <end position="225"/>
    </location>
</feature>
<reference evidence="2" key="1">
    <citation type="submission" date="2022-01" db="EMBL/GenBank/DDBJ databases">
        <title>Genome Sequence Resource for Two Populations of Ditylenchus destructor, the Migratory Endoparasitic Phytonematode.</title>
        <authorList>
            <person name="Zhang H."/>
            <person name="Lin R."/>
            <person name="Xie B."/>
        </authorList>
    </citation>
    <scope>NUCLEOTIDE SEQUENCE</scope>
    <source>
        <strain evidence="2">BazhouSP</strain>
    </source>
</reference>
<gene>
    <name evidence="2" type="ORF">DdX_00776</name>
</gene>
<proteinExistence type="predicted"/>
<sequence>MKGLDGQISYDCSCNRASNVGRQQQELQTILQKVVHDTAQHCECNETPAYGNRHLRSARKENSRSQDSCKPGPCLQQWECVCVLKPDDNPQTSQLTLYNPPKRVKPDKPATVLNEQPQTTPTLSTIYKPVLVFKDKKIFAPVATTSVYNQKITEATKTEFDDDSQYQMDDQISADGDSADQSIPPPANINPCFPCFDIILNFSRVKPEQQESQPNETEKSKKFDRPTCICGPSPVIYTSPTYSPKTNYGPFSQTRQSYSTTSQNPAISVPAYAPAYPNLQYQSRVPSYTGRPARYNTLFTPQRDTYSGRLYSQSQPFYTAQSYPFSPSADAARQRPEYNTASSCCWNENESKDESSKSKMRSNVDFLVKLLEKMKEEIEF</sequence>
<keyword evidence="3" id="KW-1185">Reference proteome</keyword>
<evidence type="ECO:0000313" key="3">
    <source>
        <dbReference type="Proteomes" id="UP001201812"/>
    </source>
</evidence>
<name>A0AAD4RAQ2_9BILA</name>
<evidence type="ECO:0000256" key="1">
    <source>
        <dbReference type="SAM" id="MobiDB-lite"/>
    </source>
</evidence>
<comment type="caution">
    <text evidence="2">The sequence shown here is derived from an EMBL/GenBank/DDBJ whole genome shotgun (WGS) entry which is preliminary data.</text>
</comment>
<dbReference type="EMBL" id="JAKKPZ010000001">
    <property type="protein sequence ID" value="KAI1728583.1"/>
    <property type="molecule type" value="Genomic_DNA"/>
</dbReference>
<dbReference type="AlphaFoldDB" id="A0AAD4RAQ2"/>
<organism evidence="2 3">
    <name type="scientific">Ditylenchus destructor</name>
    <dbReference type="NCBI Taxonomy" id="166010"/>
    <lineage>
        <taxon>Eukaryota</taxon>
        <taxon>Metazoa</taxon>
        <taxon>Ecdysozoa</taxon>
        <taxon>Nematoda</taxon>
        <taxon>Chromadorea</taxon>
        <taxon>Rhabditida</taxon>
        <taxon>Tylenchina</taxon>
        <taxon>Tylenchomorpha</taxon>
        <taxon>Sphaerularioidea</taxon>
        <taxon>Anguinidae</taxon>
        <taxon>Anguininae</taxon>
        <taxon>Ditylenchus</taxon>
    </lineage>
</organism>
<dbReference type="Proteomes" id="UP001201812">
    <property type="component" value="Unassembled WGS sequence"/>
</dbReference>
<feature type="region of interest" description="Disordered" evidence="1">
    <location>
        <begin position="92"/>
        <end position="117"/>
    </location>
</feature>
<accession>A0AAD4RAQ2</accession>
<evidence type="ECO:0000313" key="2">
    <source>
        <dbReference type="EMBL" id="KAI1728583.1"/>
    </source>
</evidence>